<dbReference type="PATRIC" id="fig|937777.3.peg.84"/>
<dbReference type="PANTHER" id="PTHR43466">
    <property type="entry name" value="2-OXO-4-HYDROXY-4-CARBOXY-5-UREIDOIMIDAZOLINE DECARBOXYLASE-RELATED"/>
    <property type="match status" value="1"/>
</dbReference>
<protein>
    <recommendedName>
        <fullName evidence="3">2-oxo-4-hydroxy-4-carboxy-5-ureidoimidazoline decarboxylase</fullName>
        <ecNumber evidence="3">4.1.1.97</ecNumber>
    </recommendedName>
</protein>
<name>K9ZXQ8_DEIPD</name>
<dbReference type="KEGG" id="dpd:Deipe_0079"/>
<dbReference type="EC" id="4.1.1.97" evidence="3"/>
<evidence type="ECO:0000256" key="4">
    <source>
        <dbReference type="ARBA" id="ARBA00022631"/>
    </source>
</evidence>
<evidence type="ECO:0000313" key="9">
    <source>
        <dbReference type="Proteomes" id="UP000010467"/>
    </source>
</evidence>
<evidence type="ECO:0000256" key="6">
    <source>
        <dbReference type="ARBA" id="ARBA00023239"/>
    </source>
</evidence>
<dbReference type="AlphaFoldDB" id="K9ZXQ8"/>
<comment type="catalytic activity">
    <reaction evidence="1">
        <text>5-hydroxy-2-oxo-4-ureido-2,5-dihydro-1H-imidazole-5-carboxylate + H(+) = (S)-allantoin + CO2</text>
        <dbReference type="Rhea" id="RHEA:26301"/>
        <dbReference type="ChEBI" id="CHEBI:15378"/>
        <dbReference type="ChEBI" id="CHEBI:15678"/>
        <dbReference type="ChEBI" id="CHEBI:16526"/>
        <dbReference type="ChEBI" id="CHEBI:58639"/>
        <dbReference type="EC" id="4.1.1.97"/>
    </reaction>
</comment>
<dbReference type="eggNOG" id="COG3195">
    <property type="taxonomic scope" value="Bacteria"/>
</dbReference>
<gene>
    <name evidence="8" type="ordered locus">Deipe_0079</name>
</gene>
<dbReference type="SUPFAM" id="SSF158694">
    <property type="entry name" value="UraD-Like"/>
    <property type="match status" value="1"/>
</dbReference>
<dbReference type="Gene3D" id="1.10.3330.10">
    <property type="entry name" value="Oxo-4-hydroxy-4-carboxy-5-ureidoimidazoline decarboxylase"/>
    <property type="match status" value="1"/>
</dbReference>
<evidence type="ECO:0000256" key="5">
    <source>
        <dbReference type="ARBA" id="ARBA00022793"/>
    </source>
</evidence>
<dbReference type="EMBL" id="CP003382">
    <property type="protein sequence ID" value="AFZ65687.1"/>
    <property type="molecule type" value="Genomic_DNA"/>
</dbReference>
<keyword evidence="6" id="KW-0456">Lyase</keyword>
<keyword evidence="9" id="KW-1185">Reference proteome</keyword>
<dbReference type="Proteomes" id="UP000010467">
    <property type="component" value="Chromosome"/>
</dbReference>
<evidence type="ECO:0000313" key="8">
    <source>
        <dbReference type="EMBL" id="AFZ65687.1"/>
    </source>
</evidence>
<dbReference type="UniPathway" id="UPA00394">
    <property type="reaction ID" value="UER00652"/>
</dbReference>
<evidence type="ECO:0000256" key="3">
    <source>
        <dbReference type="ARBA" id="ARBA00012257"/>
    </source>
</evidence>
<dbReference type="PANTHER" id="PTHR43466:SF1">
    <property type="entry name" value="2-OXO-4-HYDROXY-4-CARBOXY-5-UREIDOIMIDAZOLINE DECARBOXYLASE-RELATED"/>
    <property type="match status" value="1"/>
</dbReference>
<dbReference type="HOGENOM" id="CLU_092522_1_1_0"/>
<evidence type="ECO:0000256" key="1">
    <source>
        <dbReference type="ARBA" id="ARBA00001163"/>
    </source>
</evidence>
<dbReference type="InterPro" id="IPR036778">
    <property type="entry name" value="OHCU_decarboxylase_sf"/>
</dbReference>
<dbReference type="Pfam" id="PF09349">
    <property type="entry name" value="OHCU_decarbox"/>
    <property type="match status" value="1"/>
</dbReference>
<sequence>MQLPDLNALDRAEFVAYFGRVLEHSPRYAERVWQARPFHRLESLQDAFKEAIVQSDPGEQLALIRAHPDLAGKVALAGQLTAESSREQSSVGLDRLTPEEYARFERVNTAYHEKFAMPFVICVREHTKESILDAAERRLHHLPHEEIAEALVEISKIAGLRLADLVQATAEVTVGRKV</sequence>
<dbReference type="NCBIfam" id="TIGR03164">
    <property type="entry name" value="UHCUDC"/>
    <property type="match status" value="1"/>
</dbReference>
<dbReference type="GO" id="GO:0051997">
    <property type="term" value="F:2-oxo-4-hydroxy-4-carboxy-5-ureidoimidazoline decarboxylase activity"/>
    <property type="evidence" value="ECO:0007669"/>
    <property type="project" value="UniProtKB-EC"/>
</dbReference>
<proteinExistence type="predicted"/>
<dbReference type="GO" id="GO:0006144">
    <property type="term" value="P:purine nucleobase metabolic process"/>
    <property type="evidence" value="ECO:0007669"/>
    <property type="project" value="UniProtKB-KW"/>
</dbReference>
<keyword evidence="5" id="KW-0210">Decarboxylase</keyword>
<keyword evidence="4" id="KW-0659">Purine metabolism</keyword>
<evidence type="ECO:0000259" key="7">
    <source>
        <dbReference type="Pfam" id="PF09349"/>
    </source>
</evidence>
<dbReference type="STRING" id="937777.Deipe_0079"/>
<evidence type="ECO:0000256" key="2">
    <source>
        <dbReference type="ARBA" id="ARBA00004754"/>
    </source>
</evidence>
<dbReference type="GO" id="GO:0000255">
    <property type="term" value="P:allantoin metabolic process"/>
    <property type="evidence" value="ECO:0007669"/>
    <property type="project" value="InterPro"/>
</dbReference>
<dbReference type="InterPro" id="IPR018020">
    <property type="entry name" value="OHCU_decarboxylase"/>
</dbReference>
<organism evidence="8 9">
    <name type="scientific">Deinococcus peraridilitoris (strain DSM 19664 / LMG 22246 / CIP 109416 / KR-200)</name>
    <dbReference type="NCBI Taxonomy" id="937777"/>
    <lineage>
        <taxon>Bacteria</taxon>
        <taxon>Thermotogati</taxon>
        <taxon>Deinococcota</taxon>
        <taxon>Deinococci</taxon>
        <taxon>Deinococcales</taxon>
        <taxon>Deinococcaceae</taxon>
        <taxon>Deinococcus</taxon>
    </lineage>
</organism>
<dbReference type="GO" id="GO:0019628">
    <property type="term" value="P:urate catabolic process"/>
    <property type="evidence" value="ECO:0007669"/>
    <property type="project" value="UniProtKB-UniPathway"/>
</dbReference>
<feature type="domain" description="Oxo-4-hydroxy-4-carboxy-5-ureidoimidazoline decarboxylase" evidence="7">
    <location>
        <begin position="7"/>
        <end position="163"/>
    </location>
</feature>
<dbReference type="RefSeq" id="WP_015233998.1">
    <property type="nucleotide sequence ID" value="NC_019793.1"/>
</dbReference>
<comment type="pathway">
    <text evidence="2">Purine metabolism; urate degradation; (S)-allantoin from urate: step 3/3.</text>
</comment>
<dbReference type="OrthoDB" id="9800909at2"/>
<dbReference type="InterPro" id="IPR017580">
    <property type="entry name" value="OHCU_decarboxylase-1"/>
</dbReference>
<accession>K9ZXQ8</accession>
<reference evidence="9" key="1">
    <citation type="submission" date="2012-03" db="EMBL/GenBank/DDBJ databases">
        <title>Complete sequence of chromosome of Deinococcus peraridilitoris DSM 19664.</title>
        <authorList>
            <person name="Lucas S."/>
            <person name="Copeland A."/>
            <person name="Lapidus A."/>
            <person name="Glavina del Rio T."/>
            <person name="Dalin E."/>
            <person name="Tice H."/>
            <person name="Bruce D."/>
            <person name="Goodwin L."/>
            <person name="Pitluck S."/>
            <person name="Peters L."/>
            <person name="Mikhailova N."/>
            <person name="Lu M."/>
            <person name="Kyrpides N."/>
            <person name="Mavromatis K."/>
            <person name="Ivanova N."/>
            <person name="Brettin T."/>
            <person name="Detter J.C."/>
            <person name="Han C."/>
            <person name="Larimer F."/>
            <person name="Land M."/>
            <person name="Hauser L."/>
            <person name="Markowitz V."/>
            <person name="Cheng J.-F."/>
            <person name="Hugenholtz P."/>
            <person name="Woyke T."/>
            <person name="Wu D."/>
            <person name="Pukall R."/>
            <person name="Steenblock K."/>
            <person name="Brambilla E."/>
            <person name="Klenk H.-P."/>
            <person name="Eisen J.A."/>
        </authorList>
    </citation>
    <scope>NUCLEOTIDE SEQUENCE [LARGE SCALE GENOMIC DNA]</scope>
    <source>
        <strain evidence="9">DSM 19664 / LMG 22246 / CIP 109416 / KR-200</strain>
    </source>
</reference>